<evidence type="ECO:0000256" key="2">
    <source>
        <dbReference type="ARBA" id="ARBA00022771"/>
    </source>
</evidence>
<dbReference type="Pfam" id="PF13639">
    <property type="entry name" value="zf-RING_2"/>
    <property type="match status" value="1"/>
</dbReference>
<accession>A0ABS8S0Z0</accession>
<protein>
    <recommendedName>
        <fullName evidence="5">RING-type domain-containing protein</fullName>
    </recommendedName>
</protein>
<feature type="domain" description="RING-type" evidence="5">
    <location>
        <begin position="190"/>
        <end position="231"/>
    </location>
</feature>
<keyword evidence="3" id="KW-0862">Zinc</keyword>
<dbReference type="Gene3D" id="3.30.40.10">
    <property type="entry name" value="Zinc/RING finger domain, C3HC4 (zinc finger)"/>
    <property type="match status" value="1"/>
</dbReference>
<dbReference type="PANTHER" id="PTHR45931">
    <property type="entry name" value="SI:CH211-59O9.10"/>
    <property type="match status" value="1"/>
</dbReference>
<evidence type="ECO:0000256" key="4">
    <source>
        <dbReference type="PROSITE-ProRule" id="PRU00175"/>
    </source>
</evidence>
<dbReference type="CDD" id="cd16454">
    <property type="entry name" value="RING-H2_PA-TM-RING"/>
    <property type="match status" value="1"/>
</dbReference>
<comment type="caution">
    <text evidence="6">The sequence shown here is derived from an EMBL/GenBank/DDBJ whole genome shotgun (WGS) entry which is preliminary data.</text>
</comment>
<organism evidence="6 7">
    <name type="scientific">Datura stramonium</name>
    <name type="common">Jimsonweed</name>
    <name type="synonym">Common thornapple</name>
    <dbReference type="NCBI Taxonomy" id="4076"/>
    <lineage>
        <taxon>Eukaryota</taxon>
        <taxon>Viridiplantae</taxon>
        <taxon>Streptophyta</taxon>
        <taxon>Embryophyta</taxon>
        <taxon>Tracheophyta</taxon>
        <taxon>Spermatophyta</taxon>
        <taxon>Magnoliopsida</taxon>
        <taxon>eudicotyledons</taxon>
        <taxon>Gunneridae</taxon>
        <taxon>Pentapetalae</taxon>
        <taxon>asterids</taxon>
        <taxon>lamiids</taxon>
        <taxon>Solanales</taxon>
        <taxon>Solanaceae</taxon>
        <taxon>Solanoideae</taxon>
        <taxon>Datureae</taxon>
        <taxon>Datura</taxon>
    </lineage>
</organism>
<dbReference type="SMART" id="SM00184">
    <property type="entry name" value="RING"/>
    <property type="match status" value="1"/>
</dbReference>
<dbReference type="EMBL" id="JACEIK010000222">
    <property type="protein sequence ID" value="MCD7452745.1"/>
    <property type="molecule type" value="Genomic_DNA"/>
</dbReference>
<evidence type="ECO:0000313" key="6">
    <source>
        <dbReference type="EMBL" id="MCD7452745.1"/>
    </source>
</evidence>
<dbReference type="PROSITE" id="PS50089">
    <property type="entry name" value="ZF_RING_2"/>
    <property type="match status" value="1"/>
</dbReference>
<proteinExistence type="predicted"/>
<evidence type="ECO:0000259" key="5">
    <source>
        <dbReference type="PROSITE" id="PS50089"/>
    </source>
</evidence>
<name>A0ABS8S0Z0_DATST</name>
<keyword evidence="1" id="KW-0479">Metal-binding</keyword>
<evidence type="ECO:0000256" key="3">
    <source>
        <dbReference type="ARBA" id="ARBA00022833"/>
    </source>
</evidence>
<dbReference type="PANTHER" id="PTHR45931:SF16">
    <property type="entry name" value="RING_U-BOX SUPERFAMILY PROTEIN"/>
    <property type="match status" value="1"/>
</dbReference>
<keyword evidence="7" id="KW-1185">Reference proteome</keyword>
<reference evidence="6 7" key="1">
    <citation type="journal article" date="2021" name="BMC Genomics">
        <title>Datura genome reveals duplications of psychoactive alkaloid biosynthetic genes and high mutation rate following tissue culture.</title>
        <authorList>
            <person name="Rajewski A."/>
            <person name="Carter-House D."/>
            <person name="Stajich J."/>
            <person name="Litt A."/>
        </authorList>
    </citation>
    <scope>NUCLEOTIDE SEQUENCE [LARGE SCALE GENOMIC DNA]</scope>
    <source>
        <strain evidence="6">AR-01</strain>
    </source>
</reference>
<gene>
    <name evidence="6" type="ORF">HAX54_018047</name>
</gene>
<evidence type="ECO:0000313" key="7">
    <source>
        <dbReference type="Proteomes" id="UP000823775"/>
    </source>
</evidence>
<sequence>MRRKKKRKKKRRKSRLLMMYPSRFLMKLKKRKRKRKRRLRMMYPIRSLDVEIREEEEDEFENDLYEWILDEEIMAEAEEFENDLSEWILDEEIMVEEEEFENDVSALILDEGLDEEIIEEGFEARMARMRVNTDYVHYRMQVPQSIEEEAEEEDDTHEVLDQDMSEYLKTRTFCAVDTNNFNEVEEQEACAICLFDYQDKDTIGTLQCGHEFHAECINKWLQRNTSCPFCRGPVLPTTT</sequence>
<keyword evidence="2 4" id="KW-0863">Zinc-finger</keyword>
<dbReference type="InterPro" id="IPR051834">
    <property type="entry name" value="RING_finger_E3_ligase"/>
</dbReference>
<dbReference type="InterPro" id="IPR013083">
    <property type="entry name" value="Znf_RING/FYVE/PHD"/>
</dbReference>
<evidence type="ECO:0000256" key="1">
    <source>
        <dbReference type="ARBA" id="ARBA00022723"/>
    </source>
</evidence>
<dbReference type="Proteomes" id="UP000823775">
    <property type="component" value="Unassembled WGS sequence"/>
</dbReference>
<dbReference type="SUPFAM" id="SSF57850">
    <property type="entry name" value="RING/U-box"/>
    <property type="match status" value="1"/>
</dbReference>
<dbReference type="InterPro" id="IPR001841">
    <property type="entry name" value="Znf_RING"/>
</dbReference>